<sequence length="229" mass="25751">YWNKRQGSKQCSSQTGRDRHLGIKAVINPERAETANSPLKNMDVTLDPDTAHPNLILFDHGKQVRYGDIKLELPDNPKRFDYCPCVLAKEGFSSGRFYFEVQVKGMTDWDLGVASEFINRKGIITAIPEAGYWIVVLRNGNNYLAGESSPVPLSLRVKPQVVGVFVDYEEGLVSFYDVESRSHIFSFTSQSFTEKLFPFFSPLCIHSCFLVNSGVCDAFLPTFSSVEKC</sequence>
<evidence type="ECO:0000313" key="3">
    <source>
        <dbReference type="Proteomes" id="UP000472270"/>
    </source>
</evidence>
<dbReference type="InterPro" id="IPR043136">
    <property type="entry name" value="B30.2/SPRY_sf"/>
</dbReference>
<dbReference type="PROSITE" id="PS50188">
    <property type="entry name" value="B302_SPRY"/>
    <property type="match status" value="1"/>
</dbReference>
<dbReference type="InterPro" id="IPR003877">
    <property type="entry name" value="SPRY_dom"/>
</dbReference>
<keyword evidence="3" id="KW-1185">Reference proteome</keyword>
<dbReference type="InterPro" id="IPR050143">
    <property type="entry name" value="TRIM/RBCC"/>
</dbReference>
<dbReference type="PANTHER" id="PTHR24103">
    <property type="entry name" value="E3 UBIQUITIN-PROTEIN LIGASE TRIM"/>
    <property type="match status" value="1"/>
</dbReference>
<proteinExistence type="predicted"/>
<dbReference type="CDD" id="cd13733">
    <property type="entry name" value="SPRY_PRY_C-I_1"/>
    <property type="match status" value="1"/>
</dbReference>
<reference evidence="2" key="1">
    <citation type="submission" date="2025-08" db="UniProtKB">
        <authorList>
            <consortium name="Ensembl"/>
        </authorList>
    </citation>
    <scope>IDENTIFICATION</scope>
</reference>
<dbReference type="FunFam" id="2.60.120.920:FF:000004">
    <property type="entry name" value="Butyrophilin subfamily 1 member A1"/>
    <property type="match status" value="1"/>
</dbReference>
<reference evidence="2" key="2">
    <citation type="submission" date="2025-09" db="UniProtKB">
        <authorList>
            <consortium name="Ensembl"/>
        </authorList>
    </citation>
    <scope>IDENTIFICATION</scope>
</reference>
<dbReference type="Pfam" id="PF00622">
    <property type="entry name" value="SPRY"/>
    <property type="match status" value="1"/>
</dbReference>
<protein>
    <recommendedName>
        <fullName evidence="1">B30.2/SPRY domain-containing protein</fullName>
    </recommendedName>
</protein>
<evidence type="ECO:0000313" key="2">
    <source>
        <dbReference type="Ensembl" id="ENSSRHP00000090302.1"/>
    </source>
</evidence>
<dbReference type="Pfam" id="PF13765">
    <property type="entry name" value="PRY"/>
    <property type="match status" value="1"/>
</dbReference>
<dbReference type="InterPro" id="IPR013320">
    <property type="entry name" value="ConA-like_dom_sf"/>
</dbReference>
<dbReference type="Proteomes" id="UP000472270">
    <property type="component" value="Unassembled WGS sequence"/>
</dbReference>
<dbReference type="InterPro" id="IPR003879">
    <property type="entry name" value="Butyrophylin_SPRY"/>
</dbReference>
<dbReference type="SMART" id="SM00449">
    <property type="entry name" value="SPRY"/>
    <property type="match status" value="1"/>
</dbReference>
<evidence type="ECO:0000259" key="1">
    <source>
        <dbReference type="PROSITE" id="PS50188"/>
    </source>
</evidence>
<dbReference type="Gene3D" id="2.60.120.920">
    <property type="match status" value="1"/>
</dbReference>
<organism evidence="2 3">
    <name type="scientific">Sinocyclocheilus rhinocerous</name>
    <dbReference type="NCBI Taxonomy" id="307959"/>
    <lineage>
        <taxon>Eukaryota</taxon>
        <taxon>Metazoa</taxon>
        <taxon>Chordata</taxon>
        <taxon>Craniata</taxon>
        <taxon>Vertebrata</taxon>
        <taxon>Euteleostomi</taxon>
        <taxon>Actinopterygii</taxon>
        <taxon>Neopterygii</taxon>
        <taxon>Teleostei</taxon>
        <taxon>Ostariophysi</taxon>
        <taxon>Cypriniformes</taxon>
        <taxon>Cyprinidae</taxon>
        <taxon>Cyprininae</taxon>
        <taxon>Sinocyclocheilus</taxon>
    </lineage>
</organism>
<dbReference type="SMART" id="SM00589">
    <property type="entry name" value="PRY"/>
    <property type="match status" value="1"/>
</dbReference>
<name>A0A673MD47_9TELE</name>
<dbReference type="PRINTS" id="PR01407">
    <property type="entry name" value="BUTYPHLNCDUF"/>
</dbReference>
<dbReference type="AlphaFoldDB" id="A0A673MD47"/>
<dbReference type="Ensembl" id="ENSSRHT00000092740.1">
    <property type="protein sequence ID" value="ENSSRHP00000090302.1"/>
    <property type="gene ID" value="ENSSRHG00000044602.1"/>
</dbReference>
<dbReference type="SUPFAM" id="SSF49899">
    <property type="entry name" value="Concanavalin A-like lectins/glucanases"/>
    <property type="match status" value="1"/>
</dbReference>
<accession>A0A673MD47</accession>
<dbReference type="InterPro" id="IPR006574">
    <property type="entry name" value="PRY"/>
</dbReference>
<feature type="domain" description="B30.2/SPRY" evidence="1">
    <location>
        <begin position="24"/>
        <end position="218"/>
    </location>
</feature>
<dbReference type="InterPro" id="IPR001870">
    <property type="entry name" value="B30.2/SPRY"/>
</dbReference>